<keyword evidence="2" id="KW-0963">Cytoplasm</keyword>
<evidence type="ECO:0000256" key="6">
    <source>
        <dbReference type="ARBA" id="ARBA00023212"/>
    </source>
</evidence>
<dbReference type="OrthoDB" id="260091at2759"/>
<keyword evidence="13" id="KW-1185">Reference proteome</keyword>
<evidence type="ECO:0000256" key="2">
    <source>
        <dbReference type="ARBA" id="ARBA00022490"/>
    </source>
</evidence>
<keyword evidence="7" id="KW-0966">Cell projection</keyword>
<proteinExistence type="inferred from homology"/>
<dbReference type="PANTHER" id="PTHR21281:SF0">
    <property type="entry name" value="CYTOCHROME B5 DOMAIN-CONTAINING PROTEIN 1"/>
    <property type="match status" value="1"/>
</dbReference>
<comment type="subcellular location">
    <subcellularLocation>
        <location evidence="1">Cytoplasm</location>
        <location evidence="1">Cytoskeleton</location>
        <location evidence="1">Cilium axoneme</location>
    </subcellularLocation>
</comment>
<comment type="function">
    <text evidence="10">Radial spoke stalk protein that binds heme under oxidizing conditions. Required for the coordinated beating of multiple cilia maybe by functioning in a redox signaling pathway.</text>
</comment>
<dbReference type="InterPro" id="IPR036400">
    <property type="entry name" value="Cyt_B5-like_heme/steroid_sf"/>
</dbReference>
<dbReference type="InterPro" id="IPR052320">
    <property type="entry name" value="Cytochrome_b5_domain"/>
</dbReference>
<dbReference type="Proteomes" id="UP000886998">
    <property type="component" value="Unassembled WGS sequence"/>
</dbReference>
<dbReference type="SMART" id="SM01117">
    <property type="entry name" value="Cyt-b5"/>
    <property type="match status" value="1"/>
</dbReference>
<evidence type="ECO:0000256" key="4">
    <source>
        <dbReference type="ARBA" id="ARBA00022723"/>
    </source>
</evidence>
<evidence type="ECO:0000256" key="10">
    <source>
        <dbReference type="ARBA" id="ARBA00046139"/>
    </source>
</evidence>
<keyword evidence="4" id="KW-0479">Metal-binding</keyword>
<evidence type="ECO:0000256" key="3">
    <source>
        <dbReference type="ARBA" id="ARBA00022617"/>
    </source>
</evidence>
<comment type="similarity">
    <text evidence="8">Belongs to the cytochrome b5 family.</text>
</comment>
<evidence type="ECO:0000313" key="12">
    <source>
        <dbReference type="EMBL" id="GFS40397.1"/>
    </source>
</evidence>
<evidence type="ECO:0000256" key="1">
    <source>
        <dbReference type="ARBA" id="ARBA00004430"/>
    </source>
</evidence>
<dbReference type="Gene3D" id="3.10.120.10">
    <property type="entry name" value="Cytochrome b5-like heme/steroid binding domain"/>
    <property type="match status" value="1"/>
</dbReference>
<dbReference type="GO" id="GO:0005930">
    <property type="term" value="C:axoneme"/>
    <property type="evidence" value="ECO:0007669"/>
    <property type="project" value="UniProtKB-SubCell"/>
</dbReference>
<organism evidence="12 13">
    <name type="scientific">Trichonephila inaurata madagascariensis</name>
    <dbReference type="NCBI Taxonomy" id="2747483"/>
    <lineage>
        <taxon>Eukaryota</taxon>
        <taxon>Metazoa</taxon>
        <taxon>Ecdysozoa</taxon>
        <taxon>Arthropoda</taxon>
        <taxon>Chelicerata</taxon>
        <taxon>Arachnida</taxon>
        <taxon>Araneae</taxon>
        <taxon>Araneomorphae</taxon>
        <taxon>Entelegynae</taxon>
        <taxon>Araneoidea</taxon>
        <taxon>Nephilidae</taxon>
        <taxon>Trichonephila</taxon>
        <taxon>Trichonephila inaurata</taxon>
    </lineage>
</organism>
<evidence type="ECO:0000256" key="8">
    <source>
        <dbReference type="ARBA" id="ARBA00038168"/>
    </source>
</evidence>
<evidence type="ECO:0000256" key="9">
    <source>
        <dbReference type="ARBA" id="ARBA00040649"/>
    </source>
</evidence>
<gene>
    <name evidence="12" type="primary">cyb5d1_1</name>
    <name evidence="12" type="ORF">TNIN_439891</name>
</gene>
<dbReference type="PANTHER" id="PTHR21281">
    <property type="entry name" value="CYTOCHROME B5 DOMAIN-CONTAINING PROTEIN 1"/>
    <property type="match status" value="1"/>
</dbReference>
<evidence type="ECO:0000256" key="5">
    <source>
        <dbReference type="ARBA" id="ARBA00023004"/>
    </source>
</evidence>
<accession>A0A8X6IDD2</accession>
<keyword evidence="3" id="KW-0349">Heme</keyword>
<name>A0A8X6IDD2_9ARAC</name>
<dbReference type="InterPro" id="IPR001199">
    <property type="entry name" value="Cyt_B5-like_heme/steroid-bd"/>
</dbReference>
<dbReference type="SUPFAM" id="SSF55856">
    <property type="entry name" value="Cytochrome b5-like heme/steroid binding domain"/>
    <property type="match status" value="1"/>
</dbReference>
<sequence length="348" mass="40230">MQRLKEGKSGLHYYIAHPAMIRPERKKTKLRVVFDVSCKSSNGKSLNDVLLKGDIVQPDLFDILLRFREYVVAFSRDIKKMPKYFTYRDVALHNKKDDLWVILFKKVLDITPLCQEIESEGVFPLLAFGGKDIGHFFDDQGEVKFHLNPETNKIDTFAPFRAFIDIPSQERIEETCLKRRFQDENMADKLVERFSKQRFNKIDINSNILKLPVKNMKPEDADIPWWQDEKYVIGLLTDKSRSCNNGSALQERSFSSQLLLSLSVFLHRRSERLIDVLYSLGFAASYGKTVQYEISTAYHPQPRILSSESGALVRYVEDNADINVHTLDGNNTLHVMGMIKIVTPKDIY</sequence>
<feature type="domain" description="Cytochrome b5 heme-binding" evidence="11">
    <location>
        <begin position="85"/>
        <end position="158"/>
    </location>
</feature>
<keyword evidence="6" id="KW-0206">Cytoskeleton</keyword>
<comment type="caution">
    <text evidence="12">The sequence shown here is derived from an EMBL/GenBank/DDBJ whole genome shotgun (WGS) entry which is preliminary data.</text>
</comment>
<dbReference type="AlphaFoldDB" id="A0A8X6IDD2"/>
<dbReference type="GO" id="GO:0046872">
    <property type="term" value="F:metal ion binding"/>
    <property type="evidence" value="ECO:0007669"/>
    <property type="project" value="UniProtKB-KW"/>
</dbReference>
<keyword evidence="5" id="KW-0408">Iron</keyword>
<evidence type="ECO:0000256" key="7">
    <source>
        <dbReference type="ARBA" id="ARBA00023273"/>
    </source>
</evidence>
<dbReference type="EMBL" id="BMAV01025303">
    <property type="protein sequence ID" value="GFS40397.1"/>
    <property type="molecule type" value="Genomic_DNA"/>
</dbReference>
<reference evidence="12" key="1">
    <citation type="submission" date="2020-08" db="EMBL/GenBank/DDBJ databases">
        <title>Multicomponent nature underlies the extraordinary mechanical properties of spider dragline silk.</title>
        <authorList>
            <person name="Kono N."/>
            <person name="Nakamura H."/>
            <person name="Mori M."/>
            <person name="Yoshida Y."/>
            <person name="Ohtoshi R."/>
            <person name="Malay A.D."/>
            <person name="Moran D.A.P."/>
            <person name="Tomita M."/>
            <person name="Numata K."/>
            <person name="Arakawa K."/>
        </authorList>
    </citation>
    <scope>NUCLEOTIDE SEQUENCE</scope>
</reference>
<evidence type="ECO:0000259" key="11">
    <source>
        <dbReference type="SMART" id="SM01117"/>
    </source>
</evidence>
<protein>
    <recommendedName>
        <fullName evidence="9">Cytochrome b5 domain-containing protein 1</fullName>
    </recommendedName>
</protein>
<evidence type="ECO:0000313" key="13">
    <source>
        <dbReference type="Proteomes" id="UP000886998"/>
    </source>
</evidence>